<keyword evidence="2" id="KW-1185">Reference proteome</keyword>
<protein>
    <submittedName>
        <fullName evidence="1">Uncharacterized protein</fullName>
    </submittedName>
</protein>
<dbReference type="Proteomes" id="UP001204953">
    <property type="component" value="Unassembled WGS sequence"/>
</dbReference>
<organism evidence="1 2">
    <name type="scientific">Limnofasciculus baicalensis BBK-W-15</name>
    <dbReference type="NCBI Taxonomy" id="2699891"/>
    <lineage>
        <taxon>Bacteria</taxon>
        <taxon>Bacillati</taxon>
        <taxon>Cyanobacteriota</taxon>
        <taxon>Cyanophyceae</taxon>
        <taxon>Coleofasciculales</taxon>
        <taxon>Coleofasciculaceae</taxon>
        <taxon>Limnofasciculus</taxon>
        <taxon>Limnofasciculus baicalensis</taxon>
    </lineage>
</organism>
<gene>
    <name evidence="1" type="ORF">NJ959_00670</name>
</gene>
<sequence length="448" mass="51304">MNFLGLPLVDDEGYINESDVNLPVQFRVAEFQKWIGKGTISYNPKLDTSGYDMAIPLTSLKELPLGNYTVKFPNVALTGDLKVITSRSMHDRTGIVASLIAKAKASNSENVVLKIPPGGEQKEWQEMTIIEFLGQQLQIAVDSLKSAYPNNQNGFNCVSEFLKDIKIPWLSDFKNPECYRDRKCQVDEQAQDTISRLVREVNSFWRHEELGSNIRPNVFVDTLFADEEVVKEQIDTAYKDREIYRSEMKEAIEWKDANNGNYEKLLQVSSRWQKIALERIETPYWYPLTGRSWAAAYWRVANDASSGGAGMVFTMFFDYILEELREAQEKPAPKFVDIYGVQYYSWSAPQDKPWRGQLVNVKFLMAPRGKNGAEVLSADMLYPNATKQFGWHPAGLVKDSDRPKITIGETRQYLVYSVRFRKAQTTAFILLDPEISEEDKQVILDIYS</sequence>
<name>A0AAE3KKE6_9CYAN</name>
<reference evidence="1" key="1">
    <citation type="submission" date="2022-06" db="EMBL/GenBank/DDBJ databases">
        <title>New cyanobacteria of genus Symplocastrum in benthos of Lake Baikal.</title>
        <authorList>
            <person name="Sorokovikova E."/>
            <person name="Tikhonova I."/>
            <person name="Krasnopeev A."/>
            <person name="Evseev P."/>
            <person name="Gladkikh A."/>
            <person name="Belykh O."/>
        </authorList>
    </citation>
    <scope>NUCLEOTIDE SEQUENCE</scope>
    <source>
        <strain evidence="1">BBK-W-15</strain>
    </source>
</reference>
<comment type="caution">
    <text evidence="1">The sequence shown here is derived from an EMBL/GenBank/DDBJ whole genome shotgun (WGS) entry which is preliminary data.</text>
</comment>
<dbReference type="AlphaFoldDB" id="A0AAE3KKE6"/>
<evidence type="ECO:0000313" key="1">
    <source>
        <dbReference type="EMBL" id="MCP2726989.1"/>
    </source>
</evidence>
<accession>A0AAE3KKE6</accession>
<dbReference type="RefSeq" id="WP_254009805.1">
    <property type="nucleotide sequence ID" value="NZ_JAMZMM010000003.1"/>
</dbReference>
<dbReference type="EMBL" id="JAMZMM010000003">
    <property type="protein sequence ID" value="MCP2726989.1"/>
    <property type="molecule type" value="Genomic_DNA"/>
</dbReference>
<evidence type="ECO:0000313" key="2">
    <source>
        <dbReference type="Proteomes" id="UP001204953"/>
    </source>
</evidence>
<proteinExistence type="predicted"/>